<dbReference type="Proteomes" id="UP000484875">
    <property type="component" value="Unassembled WGS sequence"/>
</dbReference>
<organism evidence="1 2">
    <name type="scientific">Duganella vulcania</name>
    <dbReference type="NCBI Taxonomy" id="2692166"/>
    <lineage>
        <taxon>Bacteria</taxon>
        <taxon>Pseudomonadati</taxon>
        <taxon>Pseudomonadota</taxon>
        <taxon>Betaproteobacteria</taxon>
        <taxon>Burkholderiales</taxon>
        <taxon>Oxalobacteraceae</taxon>
        <taxon>Telluria group</taxon>
        <taxon>Duganella</taxon>
    </lineage>
</organism>
<keyword evidence="2" id="KW-1185">Reference proteome</keyword>
<protein>
    <submittedName>
        <fullName evidence="1">BcpO-related WXXGXW repeat protein</fullName>
    </submittedName>
</protein>
<proteinExistence type="predicted"/>
<dbReference type="RefSeq" id="WP_161088825.1">
    <property type="nucleotide sequence ID" value="NZ_WWCV01000005.1"/>
</dbReference>
<name>A0A845HGG3_9BURK</name>
<dbReference type="EMBL" id="WWCV01000005">
    <property type="protein sequence ID" value="MYN16024.1"/>
    <property type="molecule type" value="Genomic_DNA"/>
</dbReference>
<accession>A0A845HGG3</accession>
<gene>
    <name evidence="1" type="ORF">GTP81_04605</name>
</gene>
<comment type="caution">
    <text evidence="1">The sequence shown here is derived from an EMBL/GenBank/DDBJ whole genome shotgun (WGS) entry which is preliminary data.</text>
</comment>
<dbReference type="AlphaFoldDB" id="A0A845HGG3"/>
<evidence type="ECO:0000313" key="2">
    <source>
        <dbReference type="Proteomes" id="UP000484875"/>
    </source>
</evidence>
<sequence>MTKKLFYAAAFAVALSGCTTVVKERVVVHEQPTVVRQAPAPIQEVIPPPPASGYAWVQGHWAWRDHGWRWQSGHWYQGSAPPMPAVIVEQITVAPSPSHYWIPGHWSWHHNEWEWSRGHWER</sequence>
<dbReference type="InterPro" id="IPR024447">
    <property type="entry name" value="YXWGXW_rpt"/>
</dbReference>
<reference evidence="1 2" key="1">
    <citation type="submission" date="2019-12" db="EMBL/GenBank/DDBJ databases">
        <title>Novel species isolated from a subtropical stream in China.</title>
        <authorList>
            <person name="Lu H."/>
        </authorList>
    </citation>
    <scope>NUCLEOTIDE SEQUENCE [LARGE SCALE GENOMIC DNA]</scope>
    <source>
        <strain evidence="1 2">FT107W</strain>
    </source>
</reference>
<dbReference type="PROSITE" id="PS51257">
    <property type="entry name" value="PROKAR_LIPOPROTEIN"/>
    <property type="match status" value="1"/>
</dbReference>
<evidence type="ECO:0000313" key="1">
    <source>
        <dbReference type="EMBL" id="MYN16024.1"/>
    </source>
</evidence>
<dbReference type="Pfam" id="PF12779">
    <property type="entry name" value="WXXGXW"/>
    <property type="match status" value="2"/>
</dbReference>